<dbReference type="GO" id="GO:0071111">
    <property type="term" value="F:cyclic-guanylate-specific phosphodiesterase activity"/>
    <property type="evidence" value="ECO:0007669"/>
    <property type="project" value="InterPro"/>
</dbReference>
<dbReference type="SMART" id="SM00052">
    <property type="entry name" value="EAL"/>
    <property type="match status" value="1"/>
</dbReference>
<organism evidence="2 3">
    <name type="scientific">Actinomadura macrotermitis</name>
    <dbReference type="NCBI Taxonomy" id="2585200"/>
    <lineage>
        <taxon>Bacteria</taxon>
        <taxon>Bacillati</taxon>
        <taxon>Actinomycetota</taxon>
        <taxon>Actinomycetes</taxon>
        <taxon>Streptosporangiales</taxon>
        <taxon>Thermomonosporaceae</taxon>
        <taxon>Actinomadura</taxon>
    </lineage>
</organism>
<dbReference type="RefSeq" id="WP_328595096.1">
    <property type="nucleotide sequence ID" value="NZ_WEGH01000005.1"/>
</dbReference>
<dbReference type="Proteomes" id="UP000487268">
    <property type="component" value="Unassembled WGS sequence"/>
</dbReference>
<dbReference type="InterPro" id="IPR046342">
    <property type="entry name" value="CBS_dom_sf"/>
</dbReference>
<dbReference type="PANTHER" id="PTHR33121">
    <property type="entry name" value="CYCLIC DI-GMP PHOSPHODIESTERASE PDEF"/>
    <property type="match status" value="1"/>
</dbReference>
<dbReference type="SUPFAM" id="SSF54631">
    <property type="entry name" value="CBS-domain pair"/>
    <property type="match status" value="1"/>
</dbReference>
<protein>
    <recommendedName>
        <fullName evidence="1">EAL domain-containing protein</fullName>
    </recommendedName>
</protein>
<dbReference type="Pfam" id="PF00563">
    <property type="entry name" value="EAL"/>
    <property type="match status" value="1"/>
</dbReference>
<dbReference type="PANTHER" id="PTHR33121:SF70">
    <property type="entry name" value="SIGNALING PROTEIN YKOW"/>
    <property type="match status" value="1"/>
</dbReference>
<dbReference type="InterPro" id="IPR001633">
    <property type="entry name" value="EAL_dom"/>
</dbReference>
<dbReference type="PROSITE" id="PS50883">
    <property type="entry name" value="EAL"/>
    <property type="match status" value="1"/>
</dbReference>
<dbReference type="AlphaFoldDB" id="A0A7K0C554"/>
<dbReference type="EMBL" id="WEGH01000005">
    <property type="protein sequence ID" value="MQY08569.1"/>
    <property type="molecule type" value="Genomic_DNA"/>
</dbReference>
<comment type="caution">
    <text evidence="2">The sequence shown here is derived from an EMBL/GenBank/DDBJ whole genome shotgun (WGS) entry which is preliminary data.</text>
</comment>
<dbReference type="SUPFAM" id="SSF141868">
    <property type="entry name" value="EAL domain-like"/>
    <property type="match status" value="1"/>
</dbReference>
<evidence type="ECO:0000313" key="3">
    <source>
        <dbReference type="Proteomes" id="UP000487268"/>
    </source>
</evidence>
<dbReference type="InterPro" id="IPR050706">
    <property type="entry name" value="Cyclic-di-GMP_PDE-like"/>
</dbReference>
<feature type="domain" description="EAL" evidence="1">
    <location>
        <begin position="1"/>
        <end position="228"/>
    </location>
</feature>
<proteinExistence type="predicted"/>
<dbReference type="InterPro" id="IPR035919">
    <property type="entry name" value="EAL_sf"/>
</dbReference>
<accession>A0A7K0C554</accession>
<keyword evidence="3" id="KW-1185">Reference proteome</keyword>
<dbReference type="Gene3D" id="3.20.20.450">
    <property type="entry name" value="EAL domain"/>
    <property type="match status" value="1"/>
</dbReference>
<evidence type="ECO:0000259" key="1">
    <source>
        <dbReference type="PROSITE" id="PS50883"/>
    </source>
</evidence>
<evidence type="ECO:0000313" key="2">
    <source>
        <dbReference type="EMBL" id="MQY08569.1"/>
    </source>
</evidence>
<name>A0A7K0C554_9ACTN</name>
<reference evidence="2 3" key="1">
    <citation type="submission" date="2019-10" db="EMBL/GenBank/DDBJ databases">
        <title>Actinomadura rubteroloni sp. nov. and Actinomadura macrotermitis sp. nov., isolated from the gut of fungus growing-termite Macrotermes natalensis.</title>
        <authorList>
            <person name="Benndorf R."/>
            <person name="Martin K."/>
            <person name="Kuefner M."/>
            <person name="De Beer W."/>
            <person name="Kaster A.-K."/>
            <person name="Vollmers J."/>
            <person name="Poulsen M."/>
            <person name="Beemelmanns C."/>
        </authorList>
    </citation>
    <scope>NUCLEOTIDE SEQUENCE [LARGE SCALE GENOMIC DNA]</scope>
    <source>
        <strain evidence="2 3">RB68</strain>
    </source>
</reference>
<sequence>MSPLDVLLPARAGFRPVVDLGSGAVVAVEPHAGREGSGDPVSRDLRAAAEAVRAADAAGTRLPLQIGVRAESLAFGDEVLEELHRGLTATGRRPREVILCVGGGFPPAQRPAVSAALRGLRRAGYLVALGGIGAAHAPLDLLVDVVPYLIRIDAELARRAGADPARAALVSAVVGLAQQIGAHVLAPGLAGEDQVLRMRELGVRLVQGPALAPPEWWPGMPVTVPVAAAEPPRPDNGLGPRVTEFTLPAVTMPDTASAGEVLDVLNAEASTTSIILVDERQRPRAAVDRTRFLLRLSGAYGHALHAHKPAVRLADAPRTVPRTVPAIAALRAAGREDDRVYDDLVVVDEVGRCLGIVRVADLIRGLAAR</sequence>
<gene>
    <name evidence="2" type="ORF">ACRB68_66780</name>
</gene>